<evidence type="ECO:0000259" key="11">
    <source>
        <dbReference type="PROSITE" id="PS51285"/>
    </source>
</evidence>
<feature type="region of interest" description="Disordered" evidence="9">
    <location>
        <begin position="138"/>
        <end position="269"/>
    </location>
</feature>
<keyword evidence="5" id="KW-0418">Kinase</keyword>
<gene>
    <name evidence="12" type="ORF">CSSPTR1EN2_LOCUS17185</name>
</gene>
<dbReference type="SUPFAM" id="SSF56112">
    <property type="entry name" value="Protein kinase-like (PK-like)"/>
    <property type="match status" value="1"/>
</dbReference>
<evidence type="ECO:0000256" key="4">
    <source>
        <dbReference type="ARBA" id="ARBA00022741"/>
    </source>
</evidence>
<sequence length="1386" mass="153503">MGPFGRSAVGLIISKDGASKKKDGAGKEGNKQWKGGEDSGVGGRKSGRRSSHTLLSWVKDDVPEEKVVKEGKEKSGRQGKDKSRRSVGAGKTPVTEEVEMEISAPILIEDFHLASSILVNSLGLNRIKTRSGPLFAPSTQSGPLFTGTLQSRFGTGNEGRIGEGAAPNSSKGETSTRQTSGIRRASKVHARNSVSPKDSTVRKAKSMESQQMDSSPQKDDSPGSSIVKKLQRSKRISNPGRVSSREVESTISPSGSFGKESASGVDNSATSSCANLDSSFDRTSTACQSFPEFTCWSNQPTLSTSPQDGEGVKETESPRFQALLRMTSRPRKGKLATDKKSYSHELDPRGVRSHEFLRPRSINHLEEVLQTLRARFNTAKEEVNAELKVFAGDLLEILERNPDAEADWQERIEDLLILANQCAVMVPDEFLQRCEGIVHNLDEKRQELPIGKLKTLHTRMLFILTRCTRLLQYLKENGLDEDGSLYLFQHRVYLDQSLEKQWNSVLRVTKTVGSDPVKVPKVDSQPHHWLHDTVSVPRRSKEENAKSGSMATIKELESKEDLLPKDGLKEGLSKGKSASTVPNLSLWKKRSSVDSKPVGAKDLTESEKALCNKEQKADTVHDQDSLALKTSKSAPPSISLQRQQRAPWGYWGDPTIIFDDNYMVICRICEEEVPTLRLEEHSRVCAFADRCDHKGLAIDERLQRLAETLEWIAESYTPKSSLIVAGRSPDNVKTSIGGDASDTSLSEKLDNVSEKLGALERTGGELLRRPSQDMLDDLHVIDTASIVDEPRVFNAIACKARFGPKSDPLITFGSSVGSVMAPSSSVGSSTPRSPLMTPKTSQIDLLLSERNNFAEEEDIPQINELSDIARCIASTSAGDEKAPEYIMSCMEDLKDLLRANKVQALTVDTFGNRIEKLCREKFKQVCEVLGVNGLEFAGFANEEDNYGDADMSQSLKSTPAHPTTHKDRTSIDDFEIIKPISRGAFGRVFLARKRTTGDLFAIKVLRKADIIRKNTVESVQAERNILITVRNPFVVRFFYSFTCRDNLYLVMEYLNGGDLFSLLRNLGCLEEELARVYIAELVLALEYLHSLKVVHRDLKPDNLLIACDGHIKLTDFGLSRVGLINSTEDLSGPAARGSIPMEDTVKICEESPEQIEQRARRKQRSAVGTPDYLAPEILLGTSHGPAADWWSAGVMLFEMLTGIPPFNAEHPQVIFDNILNRNIPWPHIPEDMSPEAQDLIDKLLTEDPNERLGAKGATEVKAHPFFKNINWDTLARQKAAFVPSPDNAHDTSYFKSRHAWNSMDKQVFADPGYENSDYDLSASGRSTSSSETRPEESDECRDMAEFEPSTRFSFSNFSFKNLSQLASINYDLLLQTGTNGLPKGPE</sequence>
<feature type="compositionally biased region" description="Polar residues" evidence="9">
    <location>
        <begin position="167"/>
        <end position="181"/>
    </location>
</feature>
<evidence type="ECO:0000256" key="5">
    <source>
        <dbReference type="ARBA" id="ARBA00022777"/>
    </source>
</evidence>
<evidence type="ECO:0000259" key="10">
    <source>
        <dbReference type="PROSITE" id="PS50011"/>
    </source>
</evidence>
<dbReference type="InterPro" id="IPR011009">
    <property type="entry name" value="Kinase-like_dom_sf"/>
</dbReference>
<keyword evidence="6" id="KW-0067">ATP-binding</keyword>
<dbReference type="InterPro" id="IPR058783">
    <property type="entry name" value="IREH1/IRE-like_N"/>
</dbReference>
<dbReference type="CDD" id="cd05579">
    <property type="entry name" value="STKc_MAST_like"/>
    <property type="match status" value="1"/>
</dbReference>
<dbReference type="SMART" id="SM00220">
    <property type="entry name" value="S_TKc"/>
    <property type="match status" value="1"/>
</dbReference>
<evidence type="ECO:0000313" key="12">
    <source>
        <dbReference type="EMBL" id="CAK9224145.1"/>
    </source>
</evidence>
<evidence type="ECO:0000256" key="6">
    <source>
        <dbReference type="ARBA" id="ARBA00022840"/>
    </source>
</evidence>
<feature type="domain" description="Protein kinase" evidence="10">
    <location>
        <begin position="974"/>
        <end position="1266"/>
    </location>
</feature>
<dbReference type="Gene3D" id="3.30.200.20">
    <property type="entry name" value="Phosphorylase Kinase, domain 1"/>
    <property type="match status" value="1"/>
</dbReference>
<dbReference type="InterPro" id="IPR050236">
    <property type="entry name" value="Ser_Thr_kinase_AGC"/>
</dbReference>
<proteinExistence type="predicted"/>
<dbReference type="PANTHER" id="PTHR24356:SF1">
    <property type="entry name" value="SERINE_THREONINE-PROTEIN KINASE GREATWALL"/>
    <property type="match status" value="1"/>
</dbReference>
<accession>A0ABP0UKZ0</accession>
<feature type="compositionally biased region" description="Basic and acidic residues" evidence="9">
    <location>
        <begin position="518"/>
        <end position="531"/>
    </location>
</feature>
<feature type="compositionally biased region" description="Low complexity" evidence="9">
    <location>
        <begin position="1321"/>
        <end position="1331"/>
    </location>
</feature>
<evidence type="ECO:0000256" key="7">
    <source>
        <dbReference type="ARBA" id="ARBA00047899"/>
    </source>
</evidence>
<feature type="compositionally biased region" description="Polar residues" evidence="9">
    <location>
        <begin position="138"/>
        <end position="154"/>
    </location>
</feature>
<feature type="compositionally biased region" description="Basic and acidic residues" evidence="9">
    <location>
        <begin position="58"/>
        <end position="81"/>
    </location>
</feature>
<dbReference type="Proteomes" id="UP001497512">
    <property type="component" value="Chromosome 4"/>
</dbReference>
<dbReference type="InterPro" id="IPR000719">
    <property type="entry name" value="Prot_kinase_dom"/>
</dbReference>
<evidence type="ECO:0000313" key="13">
    <source>
        <dbReference type="Proteomes" id="UP001497512"/>
    </source>
</evidence>
<feature type="region of interest" description="Disordered" evidence="9">
    <location>
        <begin position="1314"/>
        <end position="1343"/>
    </location>
</feature>
<dbReference type="Gene3D" id="1.10.510.10">
    <property type="entry name" value="Transferase(Phosphotransferase) domain 1"/>
    <property type="match status" value="1"/>
</dbReference>
<evidence type="ECO:0000256" key="8">
    <source>
        <dbReference type="ARBA" id="ARBA00048679"/>
    </source>
</evidence>
<feature type="region of interest" description="Disordered" evidence="9">
    <location>
        <begin position="517"/>
        <end position="556"/>
    </location>
</feature>
<feature type="compositionally biased region" description="Basic and acidic residues" evidence="9">
    <location>
        <begin position="17"/>
        <end position="37"/>
    </location>
</feature>
<feature type="region of interest" description="Disordered" evidence="9">
    <location>
        <begin position="1"/>
        <end position="96"/>
    </location>
</feature>
<dbReference type="InterPro" id="IPR008271">
    <property type="entry name" value="Ser/Thr_kinase_AS"/>
</dbReference>
<organism evidence="12 13">
    <name type="scientific">Sphagnum troendelagicum</name>
    <dbReference type="NCBI Taxonomy" id="128251"/>
    <lineage>
        <taxon>Eukaryota</taxon>
        <taxon>Viridiplantae</taxon>
        <taxon>Streptophyta</taxon>
        <taxon>Embryophyta</taxon>
        <taxon>Bryophyta</taxon>
        <taxon>Sphagnophytina</taxon>
        <taxon>Sphagnopsida</taxon>
        <taxon>Sphagnales</taxon>
        <taxon>Sphagnaceae</taxon>
        <taxon>Sphagnum</taxon>
    </lineage>
</organism>
<feature type="domain" description="AGC-kinase C-terminal" evidence="11">
    <location>
        <begin position="1267"/>
        <end position="1369"/>
    </location>
</feature>
<dbReference type="Pfam" id="PF00069">
    <property type="entry name" value="Pkinase"/>
    <property type="match status" value="1"/>
</dbReference>
<dbReference type="EMBL" id="OZ019896">
    <property type="protein sequence ID" value="CAK9224145.1"/>
    <property type="molecule type" value="Genomic_DNA"/>
</dbReference>
<protein>
    <recommendedName>
        <fullName evidence="1">non-specific serine/threonine protein kinase</fullName>
        <ecNumber evidence="1">2.7.11.1</ecNumber>
    </recommendedName>
</protein>
<dbReference type="PROSITE" id="PS51285">
    <property type="entry name" value="AGC_KINASE_CTER"/>
    <property type="match status" value="1"/>
</dbReference>
<dbReference type="PROSITE" id="PS50011">
    <property type="entry name" value="PROTEIN_KINASE_DOM"/>
    <property type="match status" value="1"/>
</dbReference>
<dbReference type="InterPro" id="IPR000961">
    <property type="entry name" value="AGC-kinase_C"/>
</dbReference>
<feature type="compositionally biased region" description="Basic and acidic residues" evidence="9">
    <location>
        <begin position="1332"/>
        <end position="1343"/>
    </location>
</feature>
<dbReference type="PROSITE" id="PS00108">
    <property type="entry name" value="PROTEIN_KINASE_ST"/>
    <property type="match status" value="1"/>
</dbReference>
<comment type="catalytic activity">
    <reaction evidence="8">
        <text>L-seryl-[protein] + ATP = O-phospho-L-seryl-[protein] + ADP + H(+)</text>
        <dbReference type="Rhea" id="RHEA:17989"/>
        <dbReference type="Rhea" id="RHEA-COMP:9863"/>
        <dbReference type="Rhea" id="RHEA-COMP:11604"/>
        <dbReference type="ChEBI" id="CHEBI:15378"/>
        <dbReference type="ChEBI" id="CHEBI:29999"/>
        <dbReference type="ChEBI" id="CHEBI:30616"/>
        <dbReference type="ChEBI" id="CHEBI:83421"/>
        <dbReference type="ChEBI" id="CHEBI:456216"/>
        <dbReference type="EC" id="2.7.11.1"/>
    </reaction>
</comment>
<dbReference type="EC" id="2.7.11.1" evidence="1"/>
<keyword evidence="3" id="KW-0808">Transferase</keyword>
<evidence type="ECO:0000256" key="1">
    <source>
        <dbReference type="ARBA" id="ARBA00012513"/>
    </source>
</evidence>
<keyword evidence="2" id="KW-0723">Serine/threonine-protein kinase</keyword>
<dbReference type="Pfam" id="PF26031">
    <property type="entry name" value="IREH1"/>
    <property type="match status" value="1"/>
</dbReference>
<evidence type="ECO:0000256" key="9">
    <source>
        <dbReference type="SAM" id="MobiDB-lite"/>
    </source>
</evidence>
<name>A0ABP0UKZ0_9BRYO</name>
<keyword evidence="13" id="KW-1185">Reference proteome</keyword>
<reference evidence="12" key="1">
    <citation type="submission" date="2024-02" db="EMBL/GenBank/DDBJ databases">
        <authorList>
            <consortium name="ELIXIR-Norway"/>
            <consortium name="Elixir Norway"/>
        </authorList>
    </citation>
    <scope>NUCLEOTIDE SEQUENCE</scope>
</reference>
<evidence type="ECO:0000256" key="2">
    <source>
        <dbReference type="ARBA" id="ARBA00022527"/>
    </source>
</evidence>
<comment type="catalytic activity">
    <reaction evidence="7">
        <text>L-threonyl-[protein] + ATP = O-phospho-L-threonyl-[protein] + ADP + H(+)</text>
        <dbReference type="Rhea" id="RHEA:46608"/>
        <dbReference type="Rhea" id="RHEA-COMP:11060"/>
        <dbReference type="Rhea" id="RHEA-COMP:11605"/>
        <dbReference type="ChEBI" id="CHEBI:15378"/>
        <dbReference type="ChEBI" id="CHEBI:30013"/>
        <dbReference type="ChEBI" id="CHEBI:30616"/>
        <dbReference type="ChEBI" id="CHEBI:61977"/>
        <dbReference type="ChEBI" id="CHEBI:456216"/>
        <dbReference type="EC" id="2.7.11.1"/>
    </reaction>
</comment>
<dbReference type="PANTHER" id="PTHR24356">
    <property type="entry name" value="SERINE/THREONINE-PROTEIN KINASE"/>
    <property type="match status" value="1"/>
</dbReference>
<keyword evidence="4" id="KW-0547">Nucleotide-binding</keyword>
<evidence type="ECO:0000256" key="3">
    <source>
        <dbReference type="ARBA" id="ARBA00022679"/>
    </source>
</evidence>